<name>A0ABQ1QPW4_9FLAO</name>
<dbReference type="RefSeq" id="WP_188368837.1">
    <property type="nucleotide sequence ID" value="NZ_BMFH01000001.1"/>
</dbReference>
<accession>A0ABQ1QPW4</accession>
<reference evidence="3" key="1">
    <citation type="journal article" date="2019" name="Int. J. Syst. Evol. Microbiol.">
        <title>The Global Catalogue of Microorganisms (GCM) 10K type strain sequencing project: providing services to taxonomists for standard genome sequencing and annotation.</title>
        <authorList>
            <consortium name="The Broad Institute Genomics Platform"/>
            <consortium name="The Broad Institute Genome Sequencing Center for Infectious Disease"/>
            <person name="Wu L."/>
            <person name="Ma J."/>
        </authorList>
    </citation>
    <scope>NUCLEOTIDE SEQUENCE [LARGE SCALE GENOMIC DNA]</scope>
    <source>
        <strain evidence="3">CGMCC 1.12606</strain>
    </source>
</reference>
<evidence type="ECO:0008006" key="4">
    <source>
        <dbReference type="Google" id="ProtNLM"/>
    </source>
</evidence>
<dbReference type="Proteomes" id="UP000625780">
    <property type="component" value="Unassembled WGS sequence"/>
</dbReference>
<keyword evidence="3" id="KW-1185">Reference proteome</keyword>
<protein>
    <recommendedName>
        <fullName evidence="4">DUF4258 domain-containing protein</fullName>
    </recommendedName>
</protein>
<proteinExistence type="predicted"/>
<evidence type="ECO:0000256" key="1">
    <source>
        <dbReference type="SAM" id="Phobius"/>
    </source>
</evidence>
<sequence length="129" mass="14832">MAFLKRLGYYMIGLTIGIIFLAFFLKKKTSETGTEFCYFPNCRVLKELRSKPLVFSEEVQETLGEGLADSTDIKLFLREGSVKFRESEAQGEPCPWYTIHYEVDGKDASLRATNCESRVTISEFRFTED</sequence>
<keyword evidence="1" id="KW-0812">Transmembrane</keyword>
<keyword evidence="1" id="KW-1133">Transmembrane helix</keyword>
<keyword evidence="1" id="KW-0472">Membrane</keyword>
<organism evidence="2 3">
    <name type="scientific">Muriicola marianensis</name>
    <dbReference type="NCBI Taxonomy" id="1324801"/>
    <lineage>
        <taxon>Bacteria</taxon>
        <taxon>Pseudomonadati</taxon>
        <taxon>Bacteroidota</taxon>
        <taxon>Flavobacteriia</taxon>
        <taxon>Flavobacteriales</taxon>
        <taxon>Flavobacteriaceae</taxon>
        <taxon>Muriicola</taxon>
    </lineage>
</organism>
<evidence type="ECO:0000313" key="2">
    <source>
        <dbReference type="EMBL" id="GGD38386.1"/>
    </source>
</evidence>
<comment type="caution">
    <text evidence="2">The sequence shown here is derived from an EMBL/GenBank/DDBJ whole genome shotgun (WGS) entry which is preliminary data.</text>
</comment>
<evidence type="ECO:0000313" key="3">
    <source>
        <dbReference type="Proteomes" id="UP000625780"/>
    </source>
</evidence>
<gene>
    <name evidence="2" type="ORF">GCM10011361_01910</name>
</gene>
<dbReference type="EMBL" id="BMFH01000001">
    <property type="protein sequence ID" value="GGD38386.1"/>
    <property type="molecule type" value="Genomic_DNA"/>
</dbReference>
<feature type="transmembrane region" description="Helical" evidence="1">
    <location>
        <begin position="7"/>
        <end position="25"/>
    </location>
</feature>